<name>A0A2C6KJ01_9APIC</name>
<keyword evidence="3" id="KW-1185">Reference proteome</keyword>
<accession>A0A2C6KJ01</accession>
<dbReference type="GeneID" id="94433133"/>
<feature type="non-terminal residue" evidence="2">
    <location>
        <position position="100"/>
    </location>
</feature>
<protein>
    <submittedName>
        <fullName evidence="2">Uncharacterized protein</fullName>
    </submittedName>
</protein>
<organism evidence="2 3">
    <name type="scientific">Cystoisospora suis</name>
    <dbReference type="NCBI Taxonomy" id="483139"/>
    <lineage>
        <taxon>Eukaryota</taxon>
        <taxon>Sar</taxon>
        <taxon>Alveolata</taxon>
        <taxon>Apicomplexa</taxon>
        <taxon>Conoidasida</taxon>
        <taxon>Coccidia</taxon>
        <taxon>Eucoccidiorida</taxon>
        <taxon>Eimeriorina</taxon>
        <taxon>Sarcocystidae</taxon>
        <taxon>Cystoisospora</taxon>
    </lineage>
</organism>
<evidence type="ECO:0000313" key="3">
    <source>
        <dbReference type="Proteomes" id="UP000221165"/>
    </source>
</evidence>
<gene>
    <name evidence="2" type="ORF">CSUI_009813</name>
</gene>
<evidence type="ECO:0000256" key="1">
    <source>
        <dbReference type="SAM" id="MobiDB-lite"/>
    </source>
</evidence>
<feature type="region of interest" description="Disordered" evidence="1">
    <location>
        <begin position="25"/>
        <end position="100"/>
    </location>
</feature>
<reference evidence="2 3" key="1">
    <citation type="journal article" date="2017" name="Int. J. Parasitol.">
        <title>The genome of the protozoan parasite Cystoisospora suis and a reverse vaccinology approach to identify vaccine candidates.</title>
        <authorList>
            <person name="Palmieri N."/>
            <person name="Shrestha A."/>
            <person name="Ruttkowski B."/>
            <person name="Beck T."/>
            <person name="Vogl C."/>
            <person name="Tomley F."/>
            <person name="Blake D.P."/>
            <person name="Joachim A."/>
        </authorList>
    </citation>
    <scope>NUCLEOTIDE SEQUENCE [LARGE SCALE GENOMIC DNA]</scope>
    <source>
        <strain evidence="2 3">Wien I</strain>
    </source>
</reference>
<dbReference type="Proteomes" id="UP000221165">
    <property type="component" value="Unassembled WGS sequence"/>
</dbReference>
<evidence type="ECO:0000313" key="2">
    <source>
        <dbReference type="EMBL" id="PHJ16373.1"/>
    </source>
</evidence>
<feature type="compositionally biased region" description="Polar residues" evidence="1">
    <location>
        <begin position="80"/>
        <end position="100"/>
    </location>
</feature>
<dbReference type="RefSeq" id="XP_067918102.1">
    <property type="nucleotide sequence ID" value="XM_068069922.1"/>
</dbReference>
<dbReference type="VEuPathDB" id="ToxoDB:CSUI_009813"/>
<dbReference type="EMBL" id="MIGC01006082">
    <property type="protein sequence ID" value="PHJ16373.1"/>
    <property type="molecule type" value="Genomic_DNA"/>
</dbReference>
<sequence length="100" mass="11400">MGRGWGFFGGGKWSSYGEYFRDKDKKTHRQFHASLQNHRRDHQEQLSSGLCRQGGQGEKERGCAPGIAHHPFQRFPQETDIPSSRITETTHSLRSPTKSS</sequence>
<proteinExistence type="predicted"/>
<dbReference type="AlphaFoldDB" id="A0A2C6KJ01"/>
<comment type="caution">
    <text evidence="2">The sequence shown here is derived from an EMBL/GenBank/DDBJ whole genome shotgun (WGS) entry which is preliminary data.</text>
</comment>